<protein>
    <recommendedName>
        <fullName evidence="1">THUMP-like domain-containing protein</fullName>
    </recommendedName>
</protein>
<evidence type="ECO:0000259" key="1">
    <source>
        <dbReference type="Pfam" id="PF18096"/>
    </source>
</evidence>
<dbReference type="OrthoDB" id="9810570at2"/>
<proteinExistence type="predicted"/>
<organism evidence="2 3">
    <name type="scientific">Arcanobacterium haemolyticum (strain ATCC 9345 / DSM 20595 / CCM 5947 / CCUG 17215 / LMG 16163 / NBRC 15585 / NCTC 8452 / 11018)</name>
    <dbReference type="NCBI Taxonomy" id="644284"/>
    <lineage>
        <taxon>Bacteria</taxon>
        <taxon>Bacillati</taxon>
        <taxon>Actinomycetota</taxon>
        <taxon>Actinomycetes</taxon>
        <taxon>Actinomycetales</taxon>
        <taxon>Actinomycetaceae</taxon>
        <taxon>Arcanobacterium</taxon>
    </lineage>
</organism>
<dbReference type="STRING" id="644284.Arch_1328"/>
<feature type="domain" description="THUMP-like" evidence="1">
    <location>
        <begin position="341"/>
        <end position="413"/>
    </location>
</feature>
<evidence type="ECO:0000313" key="2">
    <source>
        <dbReference type="EMBL" id="ADH93030.1"/>
    </source>
</evidence>
<dbReference type="EMBL" id="CP002045">
    <property type="protein sequence ID" value="ADH93030.1"/>
    <property type="molecule type" value="Genomic_DNA"/>
</dbReference>
<dbReference type="Gene3D" id="3.40.50.150">
    <property type="entry name" value="Vaccinia Virus protein VP39"/>
    <property type="match status" value="1"/>
</dbReference>
<dbReference type="AlphaFoldDB" id="D7BK50"/>
<dbReference type="SUPFAM" id="SSF53335">
    <property type="entry name" value="S-adenosyl-L-methionine-dependent methyltransferases"/>
    <property type="match status" value="1"/>
</dbReference>
<dbReference type="InterPro" id="IPR029063">
    <property type="entry name" value="SAM-dependent_MTases_sf"/>
</dbReference>
<dbReference type="Pfam" id="PF18096">
    <property type="entry name" value="Thump_like"/>
    <property type="match status" value="1"/>
</dbReference>
<reference evidence="2 3" key="1">
    <citation type="journal article" date="2010" name="Stand. Genomic Sci.">
        <title>Complete genome sequence of Arcanobacterium haemolyticum type strain (11018).</title>
        <authorList>
            <person name="Yasawong M."/>
            <person name="Teshima H."/>
            <person name="Lapidus A."/>
            <person name="Nolan M."/>
            <person name="Lucas S."/>
            <person name="Glavina Del Rio T."/>
            <person name="Tice H."/>
            <person name="Cheng J."/>
            <person name="Bruce D."/>
            <person name="Detter C."/>
            <person name="Tapia R."/>
            <person name="Han C."/>
            <person name="Goodwin L."/>
            <person name="Pitluck S."/>
            <person name="Liolios K."/>
            <person name="Ivanova N."/>
            <person name="Mavromatis K."/>
            <person name="Mikhailova N."/>
            <person name="Pati A."/>
            <person name="Chen A."/>
            <person name="Palaniappan K."/>
            <person name="Land M."/>
            <person name="Hauser L."/>
            <person name="Chang Y."/>
            <person name="Jeffries C."/>
            <person name="Rohde M."/>
            <person name="Sikorski J."/>
            <person name="Pukall R."/>
            <person name="Goker M."/>
            <person name="Woyke T."/>
            <person name="Bristow J."/>
            <person name="Eisen J."/>
            <person name="Markowitz V."/>
            <person name="Hugenholtz P."/>
            <person name="Kyrpides N."/>
            <person name="Klenk H."/>
        </authorList>
    </citation>
    <scope>NUCLEOTIDE SEQUENCE [LARGE SCALE GENOMIC DNA]</scope>
    <source>
        <strain evidence="3">ATCC 9345 / DSM 20595 / CCUG 17215 / LMG 16163 / NBRC 15585 / NCTC 8452 / 11018</strain>
    </source>
</reference>
<dbReference type="HOGENOM" id="CLU_038123_1_1_11"/>
<sequence length="413" mass="44232">MLDIAQRELAGREKMVGMNMIQLLCTPDGRRLLESLPPYSADETFSLTARLRAEGFAPELVAAALTQARLRAKAAAKFGDFAQAMLFTHDGVEQATRLNVAAHHGARFRNAGVAHVVDVGCGIGADSMGFSGLGLRVSSIEQDEDAAVAASHNLAPFPEARVIHEDARNLTLSDLGADALWLDPARRSGGKRIVDPEEWSPPFSLALELAEEFSAAGIKVAPGIDYSHLPDDSHVQWTSVDGELVEAVVWRGKAAPVPGRSALVIAGGVAKVFVTTTQPPCTPSEQVEPRDLGAYLYEPNAAVIRSGGIARLCAEHDLAPVSRNIAYLTGDEPIDSALLALFAIDAVLPLDLKKVRAYLASQGVGIVEIKKRGTDLDPALWRKKLKLNPKHKKSAVLIATPVNGKHQMLVAHR</sequence>
<dbReference type="RefSeq" id="WP_013170521.1">
    <property type="nucleotide sequence ID" value="NC_014218.1"/>
</dbReference>
<dbReference type="Proteomes" id="UP000000376">
    <property type="component" value="Chromosome"/>
</dbReference>
<keyword evidence="3" id="KW-1185">Reference proteome</keyword>
<name>D7BK50_ARCHD</name>
<gene>
    <name evidence="2" type="ordered locus">Arch_1328</name>
</gene>
<dbReference type="CDD" id="cd02440">
    <property type="entry name" value="AdoMet_MTases"/>
    <property type="match status" value="1"/>
</dbReference>
<dbReference type="InterPro" id="IPR041497">
    <property type="entry name" value="Thump-like"/>
</dbReference>
<dbReference type="eggNOG" id="COG0030">
    <property type="taxonomic scope" value="Bacteria"/>
</dbReference>
<dbReference type="KEGG" id="ahe:Arch_1328"/>
<accession>D7BK50</accession>
<evidence type="ECO:0000313" key="3">
    <source>
        <dbReference type="Proteomes" id="UP000000376"/>
    </source>
</evidence>